<feature type="binding site" evidence="8">
    <location>
        <position position="91"/>
    </location>
    <ligand>
        <name>ATP</name>
        <dbReference type="ChEBI" id="CHEBI:30616"/>
    </ligand>
</feature>
<keyword evidence="2 8" id="KW-0808">Transferase</keyword>
<dbReference type="AlphaFoldDB" id="A0A5C4N518"/>
<name>A0A5C4N518_9RHOB</name>
<feature type="binding site" evidence="8">
    <location>
        <position position="90"/>
    </location>
    <ligand>
        <name>ATP</name>
        <dbReference type="ChEBI" id="CHEBI:30616"/>
    </ligand>
</feature>
<dbReference type="Proteomes" id="UP000305887">
    <property type="component" value="Unassembled WGS sequence"/>
</dbReference>
<feature type="binding site" evidence="8">
    <location>
        <position position="124"/>
    </location>
    <ligand>
        <name>ATP</name>
        <dbReference type="ChEBI" id="CHEBI:30616"/>
    </ligand>
</feature>
<dbReference type="GO" id="GO:0070733">
    <property type="term" value="F:AMPylase activity"/>
    <property type="evidence" value="ECO:0007669"/>
    <property type="project" value="UniProtKB-EC"/>
</dbReference>
<evidence type="ECO:0000256" key="2">
    <source>
        <dbReference type="ARBA" id="ARBA00022679"/>
    </source>
</evidence>
<evidence type="ECO:0000256" key="3">
    <source>
        <dbReference type="ARBA" id="ARBA00022695"/>
    </source>
</evidence>
<keyword evidence="5 8" id="KW-0547">Nucleotide-binding</keyword>
<comment type="function">
    <text evidence="8">Nucleotidyltransferase involved in the post-translational modification of proteins. It can catalyze the addition of adenosine monophosphate (AMP) or uridine monophosphate (UMP) to a protein, resulting in modifications known as AMPylation and UMPylation.</text>
</comment>
<comment type="caution">
    <text evidence="9">The sequence shown here is derived from an EMBL/GenBank/DDBJ whole genome shotgun (WGS) entry which is preliminary data.</text>
</comment>
<dbReference type="GO" id="GO:0000287">
    <property type="term" value="F:magnesium ion binding"/>
    <property type="evidence" value="ECO:0007669"/>
    <property type="project" value="UniProtKB-UniRule"/>
</dbReference>
<comment type="catalytic activity">
    <reaction evidence="8">
        <text>L-histidyl-[protein] + UTP = N(tele)-(5'-uridylyl)-L-histidyl-[protein] + diphosphate</text>
        <dbReference type="Rhea" id="RHEA:83891"/>
        <dbReference type="Rhea" id="RHEA-COMP:9745"/>
        <dbReference type="Rhea" id="RHEA-COMP:20239"/>
        <dbReference type="ChEBI" id="CHEBI:29979"/>
        <dbReference type="ChEBI" id="CHEBI:33019"/>
        <dbReference type="ChEBI" id="CHEBI:46398"/>
        <dbReference type="ChEBI" id="CHEBI:233474"/>
    </reaction>
</comment>
<dbReference type="RefSeq" id="WP_139074547.1">
    <property type="nucleotide sequence ID" value="NZ_VDFU01000001.1"/>
</dbReference>
<feature type="binding site" evidence="8">
    <location>
        <position position="256"/>
    </location>
    <ligand>
        <name>ATP</name>
        <dbReference type="ChEBI" id="CHEBI:30616"/>
    </ligand>
</feature>
<proteinExistence type="inferred from homology"/>
<feature type="active site" description="Proton acceptor" evidence="8">
    <location>
        <position position="246"/>
    </location>
</feature>
<dbReference type="EMBL" id="VDFU01000001">
    <property type="protein sequence ID" value="TNC52783.1"/>
    <property type="molecule type" value="Genomic_DNA"/>
</dbReference>
<dbReference type="PANTHER" id="PTHR32057">
    <property type="entry name" value="PROTEIN ADENYLYLTRANSFERASE SELO, MITOCHONDRIAL"/>
    <property type="match status" value="1"/>
</dbReference>
<comment type="catalytic activity">
    <reaction evidence="8">
        <text>L-tyrosyl-[protein] + UTP = O-(5'-uridylyl)-L-tyrosyl-[protein] + diphosphate</text>
        <dbReference type="Rhea" id="RHEA:83887"/>
        <dbReference type="Rhea" id="RHEA-COMP:10136"/>
        <dbReference type="Rhea" id="RHEA-COMP:20238"/>
        <dbReference type="ChEBI" id="CHEBI:33019"/>
        <dbReference type="ChEBI" id="CHEBI:46398"/>
        <dbReference type="ChEBI" id="CHEBI:46858"/>
        <dbReference type="ChEBI" id="CHEBI:90602"/>
    </reaction>
</comment>
<evidence type="ECO:0000256" key="1">
    <source>
        <dbReference type="ARBA" id="ARBA00009747"/>
    </source>
</evidence>
<keyword evidence="3 8" id="KW-0548">Nucleotidyltransferase</keyword>
<evidence type="ECO:0000256" key="6">
    <source>
        <dbReference type="ARBA" id="ARBA00022840"/>
    </source>
</evidence>
<keyword evidence="6 8" id="KW-0067">ATP-binding</keyword>
<comment type="similarity">
    <text evidence="1 8">Belongs to the SELO family.</text>
</comment>
<comment type="catalytic activity">
    <reaction evidence="8">
        <text>L-seryl-[protein] + UTP = O-(5'-uridylyl)-L-seryl-[protein] + diphosphate</text>
        <dbReference type="Rhea" id="RHEA:64604"/>
        <dbReference type="Rhea" id="RHEA-COMP:9863"/>
        <dbReference type="Rhea" id="RHEA-COMP:16635"/>
        <dbReference type="ChEBI" id="CHEBI:29999"/>
        <dbReference type="ChEBI" id="CHEBI:33019"/>
        <dbReference type="ChEBI" id="CHEBI:46398"/>
        <dbReference type="ChEBI" id="CHEBI:156051"/>
    </reaction>
</comment>
<evidence type="ECO:0000256" key="8">
    <source>
        <dbReference type="HAMAP-Rule" id="MF_00692"/>
    </source>
</evidence>
<evidence type="ECO:0000313" key="9">
    <source>
        <dbReference type="EMBL" id="TNC52783.1"/>
    </source>
</evidence>
<feature type="binding site" evidence="8">
    <location>
        <position position="181"/>
    </location>
    <ligand>
        <name>ATP</name>
        <dbReference type="ChEBI" id="CHEBI:30616"/>
    </ligand>
</feature>
<comment type="cofactor">
    <cofactor evidence="8">
        <name>Mg(2+)</name>
        <dbReference type="ChEBI" id="CHEBI:18420"/>
    </cofactor>
    <cofactor evidence="8">
        <name>Mn(2+)</name>
        <dbReference type="ChEBI" id="CHEBI:29035"/>
    </cofactor>
</comment>
<evidence type="ECO:0000313" key="10">
    <source>
        <dbReference type="Proteomes" id="UP000305887"/>
    </source>
</evidence>
<comment type="catalytic activity">
    <reaction evidence="8">
        <text>L-seryl-[protein] + ATP = 3-O-(5'-adenylyl)-L-seryl-[protein] + diphosphate</text>
        <dbReference type="Rhea" id="RHEA:58120"/>
        <dbReference type="Rhea" id="RHEA-COMP:9863"/>
        <dbReference type="Rhea" id="RHEA-COMP:15073"/>
        <dbReference type="ChEBI" id="CHEBI:29999"/>
        <dbReference type="ChEBI" id="CHEBI:30616"/>
        <dbReference type="ChEBI" id="CHEBI:33019"/>
        <dbReference type="ChEBI" id="CHEBI:142516"/>
        <dbReference type="EC" id="2.7.7.108"/>
    </reaction>
</comment>
<dbReference type="Pfam" id="PF02696">
    <property type="entry name" value="SelO"/>
    <property type="match status" value="1"/>
</dbReference>
<evidence type="ECO:0000256" key="5">
    <source>
        <dbReference type="ARBA" id="ARBA00022741"/>
    </source>
</evidence>
<evidence type="ECO:0000256" key="4">
    <source>
        <dbReference type="ARBA" id="ARBA00022723"/>
    </source>
</evidence>
<dbReference type="GO" id="GO:0005524">
    <property type="term" value="F:ATP binding"/>
    <property type="evidence" value="ECO:0007669"/>
    <property type="project" value="UniProtKB-UniRule"/>
</dbReference>
<sequence length="470" mass="51195">MTLHIPFDNSYARLPDRFFVRQAPVPVTAPRLLAFNEPLAEELGLDPAALASPEGLAMLAGNAVPEGAEPLAQAYAGHQFGGWNPQLGDGRAILLGEVMDRGGRRRDIQLKGAGRTPFSRMGDGRAWVGPVLREFVVSEAMHAMGVPTTRALSAVATGETIRRERAYPGAVLARVASSHIRVGTFQYFYARNDMEALVALTEHVLQRHYPEADGAMGLLRAVVDRQARLVAQWMSLGFIHGVMNTDNMAVSGETIDYGPCAFMDAYHPDTVFSSIDAHGRYAYRQQPQVAAWNLAQLATALLPLMGNEAAIPEATEVVQGLAGTYAEEWTRRFAAKLGLSAEDPDVQPLATRLLDQMAATGADFTITFRALAEGAEAPVDLAAQLAYQEWLNDWEAKNPDRTAMRRANPAIIPRNHRVEAMIEAAVAGDLGPLEELRAALADPFEPDARFDHLRSSPEEDEKVLQTFCGT</sequence>
<organism evidence="9 10">
    <name type="scientific">Rubellimicrobium rubrum</name>
    <dbReference type="NCBI Taxonomy" id="2585369"/>
    <lineage>
        <taxon>Bacteria</taxon>
        <taxon>Pseudomonadati</taxon>
        <taxon>Pseudomonadota</taxon>
        <taxon>Alphaproteobacteria</taxon>
        <taxon>Rhodobacterales</taxon>
        <taxon>Roseobacteraceae</taxon>
        <taxon>Rubellimicrobium</taxon>
    </lineage>
</organism>
<dbReference type="PANTHER" id="PTHR32057:SF14">
    <property type="entry name" value="PROTEIN ADENYLYLTRANSFERASE SELO, MITOCHONDRIAL"/>
    <property type="match status" value="1"/>
</dbReference>
<dbReference type="NCBIfam" id="NF000658">
    <property type="entry name" value="PRK00029.1"/>
    <property type="match status" value="1"/>
</dbReference>
<feature type="binding site" evidence="8">
    <location>
        <position position="123"/>
    </location>
    <ligand>
        <name>ATP</name>
        <dbReference type="ChEBI" id="CHEBI:30616"/>
    </ligand>
</feature>
<protein>
    <recommendedName>
        <fullName evidence="8">Protein nucleotidyltransferase YdiU</fullName>
        <ecNumber evidence="8">2.7.7.-</ecNumber>
    </recommendedName>
    <alternativeName>
        <fullName evidence="8">Protein adenylyltransferase YdiU</fullName>
        <ecNumber evidence="8">2.7.7.108</ecNumber>
    </alternativeName>
    <alternativeName>
        <fullName evidence="8">Protein uridylyltransferase YdiU</fullName>
        <ecNumber evidence="8">2.7.7.-</ecNumber>
    </alternativeName>
</protein>
<keyword evidence="8" id="KW-0464">Manganese</keyword>
<dbReference type="HAMAP" id="MF_00692">
    <property type="entry name" value="SelO"/>
    <property type="match status" value="1"/>
</dbReference>
<dbReference type="EC" id="2.7.7.-" evidence="8"/>
<dbReference type="InterPro" id="IPR003846">
    <property type="entry name" value="SelO"/>
</dbReference>
<comment type="catalytic activity">
    <reaction evidence="8">
        <text>L-tyrosyl-[protein] + ATP = O-(5'-adenylyl)-L-tyrosyl-[protein] + diphosphate</text>
        <dbReference type="Rhea" id="RHEA:54288"/>
        <dbReference type="Rhea" id="RHEA-COMP:10136"/>
        <dbReference type="Rhea" id="RHEA-COMP:13846"/>
        <dbReference type="ChEBI" id="CHEBI:30616"/>
        <dbReference type="ChEBI" id="CHEBI:33019"/>
        <dbReference type="ChEBI" id="CHEBI:46858"/>
        <dbReference type="ChEBI" id="CHEBI:83624"/>
        <dbReference type="EC" id="2.7.7.108"/>
    </reaction>
</comment>
<feature type="binding site" evidence="8">
    <location>
        <position position="247"/>
    </location>
    <ligand>
        <name>Mg(2+)</name>
        <dbReference type="ChEBI" id="CHEBI:18420"/>
    </ligand>
</feature>
<feature type="binding site" evidence="8">
    <location>
        <position position="174"/>
    </location>
    <ligand>
        <name>ATP</name>
        <dbReference type="ChEBI" id="CHEBI:30616"/>
    </ligand>
</feature>
<feature type="binding site" evidence="8">
    <location>
        <position position="111"/>
    </location>
    <ligand>
        <name>ATP</name>
        <dbReference type="ChEBI" id="CHEBI:30616"/>
    </ligand>
</feature>
<dbReference type="EC" id="2.7.7.108" evidence="8"/>
<feature type="binding site" evidence="8">
    <location>
        <position position="88"/>
    </location>
    <ligand>
        <name>ATP</name>
        <dbReference type="ChEBI" id="CHEBI:30616"/>
    </ligand>
</feature>
<keyword evidence="7 8" id="KW-0460">Magnesium</keyword>
<accession>A0A5C4N518</accession>
<comment type="catalytic activity">
    <reaction evidence="8">
        <text>L-threonyl-[protein] + ATP = 3-O-(5'-adenylyl)-L-threonyl-[protein] + diphosphate</text>
        <dbReference type="Rhea" id="RHEA:54292"/>
        <dbReference type="Rhea" id="RHEA-COMP:11060"/>
        <dbReference type="Rhea" id="RHEA-COMP:13847"/>
        <dbReference type="ChEBI" id="CHEBI:30013"/>
        <dbReference type="ChEBI" id="CHEBI:30616"/>
        <dbReference type="ChEBI" id="CHEBI:33019"/>
        <dbReference type="ChEBI" id="CHEBI:138113"/>
        <dbReference type="EC" id="2.7.7.108"/>
    </reaction>
</comment>
<reference evidence="9 10" key="1">
    <citation type="submission" date="2019-06" db="EMBL/GenBank/DDBJ databases">
        <title>YIM 131921 draft genome.</title>
        <authorList>
            <person name="Jiang L."/>
        </authorList>
    </citation>
    <scope>NUCLEOTIDE SEQUENCE [LARGE SCALE GENOMIC DNA]</scope>
    <source>
        <strain evidence="9 10">YIM 131921</strain>
    </source>
</reference>
<gene>
    <name evidence="8" type="primary">ydiU</name>
    <name evidence="8" type="synonym">selO</name>
    <name evidence="9" type="ORF">FHG66_00355</name>
</gene>
<keyword evidence="10" id="KW-1185">Reference proteome</keyword>
<keyword evidence="4 8" id="KW-0479">Metal-binding</keyword>
<dbReference type="GO" id="GO:0030145">
    <property type="term" value="F:manganese ion binding"/>
    <property type="evidence" value="ECO:0007669"/>
    <property type="project" value="UniProtKB-UniRule"/>
</dbReference>
<evidence type="ECO:0000256" key="7">
    <source>
        <dbReference type="ARBA" id="ARBA00022842"/>
    </source>
</evidence>
<feature type="binding site" evidence="8">
    <location>
        <position position="256"/>
    </location>
    <ligand>
        <name>Mg(2+)</name>
        <dbReference type="ChEBI" id="CHEBI:18420"/>
    </ligand>
</feature>
<dbReference type="OrthoDB" id="9776281at2"/>